<reference evidence="1 2" key="1">
    <citation type="journal article" date="2018" name="New Phytol.">
        <title>Phylogenomics of Endogonaceae and evolution of mycorrhizas within Mucoromycota.</title>
        <authorList>
            <person name="Chang Y."/>
            <person name="Desiro A."/>
            <person name="Na H."/>
            <person name="Sandor L."/>
            <person name="Lipzen A."/>
            <person name="Clum A."/>
            <person name="Barry K."/>
            <person name="Grigoriev I.V."/>
            <person name="Martin F.M."/>
            <person name="Stajich J.E."/>
            <person name="Smith M.E."/>
            <person name="Bonito G."/>
            <person name="Spatafora J.W."/>
        </authorList>
    </citation>
    <scope>NUCLEOTIDE SEQUENCE [LARGE SCALE GENOMIC DNA]</scope>
    <source>
        <strain evidence="1 2">GMNB39</strain>
    </source>
</reference>
<gene>
    <name evidence="1" type="ORF">BC936DRAFT_141830</name>
</gene>
<dbReference type="AlphaFoldDB" id="A0A433A1K6"/>
<proteinExistence type="predicted"/>
<organism evidence="1 2">
    <name type="scientific">Jimgerdemannia flammicorona</name>
    <dbReference type="NCBI Taxonomy" id="994334"/>
    <lineage>
        <taxon>Eukaryota</taxon>
        <taxon>Fungi</taxon>
        <taxon>Fungi incertae sedis</taxon>
        <taxon>Mucoromycota</taxon>
        <taxon>Mucoromycotina</taxon>
        <taxon>Endogonomycetes</taxon>
        <taxon>Endogonales</taxon>
        <taxon>Endogonaceae</taxon>
        <taxon>Jimgerdemannia</taxon>
    </lineage>
</organism>
<sequence length="89" mass="10396">MVSRYIRPTSTSVRHPHPSDIHFRPTSTSVRHPHPSHLRRFKSLHQRSLPTCTLTTAIYVIRNHTTHNHDLIYNTVLHEIEPVPPHNLC</sequence>
<evidence type="ECO:0000313" key="2">
    <source>
        <dbReference type="Proteomes" id="UP000268093"/>
    </source>
</evidence>
<dbReference type="Proteomes" id="UP000268093">
    <property type="component" value="Unassembled WGS sequence"/>
</dbReference>
<dbReference type="EMBL" id="RBNI01020616">
    <property type="protein sequence ID" value="RUO96565.1"/>
    <property type="molecule type" value="Genomic_DNA"/>
</dbReference>
<accession>A0A433A1K6</accession>
<comment type="caution">
    <text evidence="1">The sequence shown here is derived from an EMBL/GenBank/DDBJ whole genome shotgun (WGS) entry which is preliminary data.</text>
</comment>
<evidence type="ECO:0000313" key="1">
    <source>
        <dbReference type="EMBL" id="RUO96565.1"/>
    </source>
</evidence>
<name>A0A433A1K6_9FUNG</name>
<keyword evidence="2" id="KW-1185">Reference proteome</keyword>
<protein>
    <submittedName>
        <fullName evidence="1">Uncharacterized protein</fullName>
    </submittedName>
</protein>